<sequence>MLIDPTPPSEKNFKSHSKITKKYGVKAAGLAFLPPAWRLDFTALSIEVHKSWRNRADLGSNSEIKKLRSWLELRSFEAVILRSSGSSETLQDRGKFRSRILKSGWNFLNLINELGKLYEDASTVDGEADLGIVVQKYVKADYAGHLSNEHRVSPTINQWSYELELPQWAPSKGINSKFTTSPDPTIPLKCGSQIPHQPLRSVGHFLVGEFAERCHLEWLVHESTLFLMQIDFEWPQLDIGLDPKKDLKLKAPADLNLEAANDIRPYTIGSRTKWPKLKNLSDFDFEDDGIQPPRIYPLEPMRVVSAIRNKKELDKLVTEMKALTGNRLVVRTDCIKDNTGKFNLPRTDTIGAEDAIRWCSRTISQFEKQGVEREKFIFLFHAFLPAKASAWAYAKPGNPVVIVDALWGLPDGMQVLSVDTYEVNVTQNKVVQTKTTFKPSFLIEVDGGKWDYRSIKSLSGRGQVLTKGDKIEIATRTSKIAKKLNEDAQIMWFCDIPLDYKVGRNLPWFRSREILDPSPRQDVQYKPFRVSNPSDLQKVPTEKVTLQLSPEADLIRDNTFLESVIFVAKERSLPVQLEGSILGHAYYRLNQENIPVVLKNAPKYYRKRNAQVFGKLVRDKIPANIAEGGETVREAKLAKGDMQVGLAGKLLEELDEFLRAHTDDDIAAELADILEVVKGLAHCSGHSWSKIVRLAKEKALKRGGFNEGKVLVETALPHRDSPIERQEHVRLFDLGRVESKDNTVEIPPSTLVSTSKGPGVIFSFQGDPSRYRASIKEGKLVLTRLDTKVVEVDEKQQELF</sequence>
<evidence type="ECO:0000313" key="2">
    <source>
        <dbReference type="Proteomes" id="UP000199582"/>
    </source>
</evidence>
<dbReference type="STRING" id="1287727.SAMN05443999_101221"/>
<dbReference type="CDD" id="cd11532">
    <property type="entry name" value="NTP-PPase_COG4997"/>
    <property type="match status" value="1"/>
</dbReference>
<dbReference type="InterPro" id="IPR038735">
    <property type="entry name" value="MSMEG_1276-like_NTP-PPase_dom"/>
</dbReference>
<evidence type="ECO:0000313" key="1">
    <source>
        <dbReference type="EMBL" id="SEK32832.1"/>
    </source>
</evidence>
<dbReference type="Proteomes" id="UP000199582">
    <property type="component" value="Unassembled WGS sequence"/>
</dbReference>
<gene>
    <name evidence="1" type="ORF">SAMN05443999_101221</name>
</gene>
<accession>A0A1H7G7Q5</accession>
<dbReference type="EMBL" id="FOAG01000001">
    <property type="protein sequence ID" value="SEK32832.1"/>
    <property type="molecule type" value="Genomic_DNA"/>
</dbReference>
<dbReference type="OrthoDB" id="9813491at2"/>
<dbReference type="SUPFAM" id="SSF101386">
    <property type="entry name" value="all-alpha NTP pyrophosphatases"/>
    <property type="match status" value="1"/>
</dbReference>
<reference evidence="1 2" key="1">
    <citation type="submission" date="2016-10" db="EMBL/GenBank/DDBJ databases">
        <authorList>
            <person name="de Groot N.N."/>
        </authorList>
    </citation>
    <scope>NUCLEOTIDE SEQUENCE [LARGE SCALE GENOMIC DNA]</scope>
    <source>
        <strain evidence="1 2">DSM 100674</strain>
    </source>
</reference>
<protein>
    <submittedName>
        <fullName evidence="1">Predicted house-cleaning noncanonical NTP pyrophosphatase, all-alpha NTP-PPase (MazG) superfamily</fullName>
    </submittedName>
</protein>
<dbReference type="RefSeq" id="WP_139274523.1">
    <property type="nucleotide sequence ID" value="NZ_FOAG01000001.1"/>
</dbReference>
<dbReference type="AlphaFoldDB" id="A0A1H7G7Q5"/>
<organism evidence="1 2">
    <name type="scientific">Roseovarius azorensis</name>
    <dbReference type="NCBI Taxonomy" id="1287727"/>
    <lineage>
        <taxon>Bacteria</taxon>
        <taxon>Pseudomonadati</taxon>
        <taxon>Pseudomonadota</taxon>
        <taxon>Alphaproteobacteria</taxon>
        <taxon>Rhodobacterales</taxon>
        <taxon>Roseobacteraceae</taxon>
        <taxon>Roseovarius</taxon>
    </lineage>
</organism>
<proteinExistence type="predicted"/>
<name>A0A1H7G7Q5_9RHOB</name>
<keyword evidence="2" id="KW-1185">Reference proteome</keyword>